<evidence type="ECO:0000313" key="2">
    <source>
        <dbReference type="Proteomes" id="UP000033772"/>
    </source>
</evidence>
<sequence>MGAELPLTEDTFRALARSSPWRFSALHFTWRTGADGDVECWLRRPGRLRVRDAAGERVVDDETTALPEPVLRADGLVASRPRACTHEIGDPMWQNYVFVSMLDPEELSADVALSDLRSEPRAGRETWWARAVPGEGYEPRCGCCPLLWSRVSDWFEYGDGAPGWEPPTGTVYPEAYDIALDVATGVVVQLSPVGGSRPDLGFETTIHEAEMSVPSA</sequence>
<dbReference type="AlphaFoldDB" id="A0A1J4N2P9"/>
<protein>
    <submittedName>
        <fullName evidence="1">Uncharacterized protein</fullName>
    </submittedName>
</protein>
<gene>
    <name evidence="1" type="ORF">UG56_020510</name>
</gene>
<keyword evidence="2" id="KW-1185">Reference proteome</keyword>
<comment type="caution">
    <text evidence="1">The sequence shown here is derived from an EMBL/GenBank/DDBJ whole genome shotgun (WGS) entry which is preliminary data.</text>
</comment>
<dbReference type="OrthoDB" id="4453940at2"/>
<evidence type="ECO:0000313" key="1">
    <source>
        <dbReference type="EMBL" id="OIJ24824.1"/>
    </source>
</evidence>
<dbReference type="Proteomes" id="UP000033772">
    <property type="component" value="Unassembled WGS sequence"/>
</dbReference>
<dbReference type="EMBL" id="JZDQ02000032">
    <property type="protein sequence ID" value="OIJ24824.1"/>
    <property type="molecule type" value="Genomic_DNA"/>
</dbReference>
<dbReference type="STRING" id="1844.UG56_020510"/>
<name>A0A1J4N2P9_9ACTN</name>
<proteinExistence type="predicted"/>
<dbReference type="RefSeq" id="WP_052693327.1">
    <property type="nucleotide sequence ID" value="NZ_JZDQ02000032.1"/>
</dbReference>
<accession>A0A1J4N2P9</accession>
<organism evidence="1 2">
    <name type="scientific">Nocardioides luteus</name>
    <dbReference type="NCBI Taxonomy" id="1844"/>
    <lineage>
        <taxon>Bacteria</taxon>
        <taxon>Bacillati</taxon>
        <taxon>Actinomycetota</taxon>
        <taxon>Actinomycetes</taxon>
        <taxon>Propionibacteriales</taxon>
        <taxon>Nocardioidaceae</taxon>
        <taxon>Nocardioides</taxon>
    </lineage>
</organism>
<reference evidence="1" key="1">
    <citation type="submission" date="2016-10" db="EMBL/GenBank/DDBJ databases">
        <title>Draft Genome Sequence of Nocardioides luteus Strain BAFB, an Alkane-Degrading Bacterium Isolated from JP-7 Polluted Soil.</title>
        <authorList>
            <person name="Brown L."/>
            <person name="Ruiz O.N."/>
            <person name="Gunasekera T."/>
        </authorList>
    </citation>
    <scope>NUCLEOTIDE SEQUENCE [LARGE SCALE GENOMIC DNA]</scope>
    <source>
        <strain evidence="1">BAFB</strain>
    </source>
</reference>